<evidence type="ECO:0000313" key="3">
    <source>
        <dbReference type="Proteomes" id="UP000789845"/>
    </source>
</evidence>
<dbReference type="Pfam" id="PF14147">
    <property type="entry name" value="Spore_YhaL"/>
    <property type="match status" value="1"/>
</dbReference>
<feature type="transmembrane region" description="Helical" evidence="1">
    <location>
        <begin position="6"/>
        <end position="22"/>
    </location>
</feature>
<dbReference type="RefSeq" id="WP_230497712.1">
    <property type="nucleotide sequence ID" value="NZ_CAKJTG010000020.1"/>
</dbReference>
<reference evidence="2" key="1">
    <citation type="submission" date="2021-10" db="EMBL/GenBank/DDBJ databases">
        <authorList>
            <person name="Criscuolo A."/>
        </authorList>
    </citation>
    <scope>NUCLEOTIDE SEQUENCE</scope>
    <source>
        <strain evidence="2">CIP111885</strain>
    </source>
</reference>
<evidence type="ECO:0000256" key="1">
    <source>
        <dbReference type="SAM" id="Phobius"/>
    </source>
</evidence>
<dbReference type="AlphaFoldDB" id="A0A9C7LAU1"/>
<keyword evidence="3" id="KW-1185">Reference proteome</keyword>
<organism evidence="2 3">
    <name type="scientific">Pseudoneobacillus rhizosphaerae</name>
    <dbReference type="NCBI Taxonomy" id="2880968"/>
    <lineage>
        <taxon>Bacteria</taxon>
        <taxon>Bacillati</taxon>
        <taxon>Bacillota</taxon>
        <taxon>Bacilli</taxon>
        <taxon>Bacillales</taxon>
        <taxon>Bacillaceae</taxon>
        <taxon>Pseudoneobacillus</taxon>
    </lineage>
</organism>
<dbReference type="InterPro" id="IPR025428">
    <property type="entry name" value="Spore_YhaL"/>
</dbReference>
<keyword evidence="1" id="KW-1133">Transmembrane helix</keyword>
<dbReference type="Proteomes" id="UP000789845">
    <property type="component" value="Unassembled WGS sequence"/>
</dbReference>
<proteinExistence type="predicted"/>
<accession>A0A9C7LAU1</accession>
<keyword evidence="1" id="KW-0812">Transmembrane</keyword>
<sequence>MTIPIWVFAVLIGIMISAYMAVKTGKEERKLEMESIEREGEIYMKRLEKEKDSRENHERVFEA</sequence>
<gene>
    <name evidence="2" type="ORF">NEOCIP111885_03223</name>
</gene>
<protein>
    <recommendedName>
        <fullName evidence="4">SigE-dependent sporulation protein</fullName>
    </recommendedName>
</protein>
<name>A0A9C7LAU1_9BACI</name>
<comment type="caution">
    <text evidence="2">The sequence shown here is derived from an EMBL/GenBank/DDBJ whole genome shotgun (WGS) entry which is preliminary data.</text>
</comment>
<keyword evidence="1" id="KW-0472">Membrane</keyword>
<evidence type="ECO:0008006" key="4">
    <source>
        <dbReference type="Google" id="ProtNLM"/>
    </source>
</evidence>
<dbReference type="EMBL" id="CAKJTG010000020">
    <property type="protein sequence ID" value="CAG9609481.1"/>
    <property type="molecule type" value="Genomic_DNA"/>
</dbReference>
<evidence type="ECO:0000313" key="2">
    <source>
        <dbReference type="EMBL" id="CAG9609481.1"/>
    </source>
</evidence>